<reference evidence="6 7" key="1">
    <citation type="journal article" date="2016" name="BMC Genomics">
        <title>Comparative genomic and transcriptomic analyses of the Fuzhuan brick tea-fermentation fungus Aspergillus cristatus.</title>
        <authorList>
            <person name="Ge Y."/>
            <person name="Wang Y."/>
            <person name="Liu Y."/>
            <person name="Tan Y."/>
            <person name="Ren X."/>
            <person name="Zhang X."/>
            <person name="Hyde K.D."/>
            <person name="Liu Y."/>
            <person name="Liu Z."/>
        </authorList>
    </citation>
    <scope>NUCLEOTIDE SEQUENCE [LARGE SCALE GENOMIC DNA]</scope>
    <source>
        <strain evidence="6 7">GZAAS20.1005</strain>
    </source>
</reference>
<dbReference type="CDD" id="cd00067">
    <property type="entry name" value="GAL4"/>
    <property type="match status" value="1"/>
</dbReference>
<dbReference type="GO" id="GO:0008270">
    <property type="term" value="F:zinc ion binding"/>
    <property type="evidence" value="ECO:0007669"/>
    <property type="project" value="InterPro"/>
</dbReference>
<keyword evidence="3" id="KW-0804">Transcription</keyword>
<dbReference type="AlphaFoldDB" id="A0A1E3B434"/>
<dbReference type="InterPro" id="IPR036864">
    <property type="entry name" value="Zn2-C6_fun-type_DNA-bd_sf"/>
</dbReference>
<dbReference type="GO" id="GO:0003677">
    <property type="term" value="F:DNA binding"/>
    <property type="evidence" value="ECO:0007669"/>
    <property type="project" value="UniProtKB-KW"/>
</dbReference>
<dbReference type="Proteomes" id="UP000094569">
    <property type="component" value="Unassembled WGS sequence"/>
</dbReference>
<dbReference type="PROSITE" id="PS50048">
    <property type="entry name" value="ZN2_CY6_FUNGAL_2"/>
    <property type="match status" value="1"/>
</dbReference>
<dbReference type="PANTHER" id="PTHR31069">
    <property type="entry name" value="OLEATE-ACTIVATED TRANSCRIPTION FACTOR 1-RELATED"/>
    <property type="match status" value="1"/>
</dbReference>
<keyword evidence="7" id="KW-1185">Reference proteome</keyword>
<dbReference type="SMART" id="SM00066">
    <property type="entry name" value="GAL4"/>
    <property type="match status" value="1"/>
</dbReference>
<keyword evidence="1" id="KW-0805">Transcription regulation</keyword>
<dbReference type="Gene3D" id="4.10.240.10">
    <property type="entry name" value="Zn(2)-C6 fungal-type DNA-binding domain"/>
    <property type="match status" value="1"/>
</dbReference>
<evidence type="ECO:0000256" key="1">
    <source>
        <dbReference type="ARBA" id="ARBA00023015"/>
    </source>
</evidence>
<proteinExistence type="predicted"/>
<evidence type="ECO:0000313" key="6">
    <source>
        <dbReference type="EMBL" id="ODM15581.1"/>
    </source>
</evidence>
<protein>
    <recommendedName>
        <fullName evidence="5">Zn(2)-C6 fungal-type domain-containing protein</fullName>
    </recommendedName>
</protein>
<dbReference type="PROSITE" id="PS00463">
    <property type="entry name" value="ZN2_CY6_FUNGAL_1"/>
    <property type="match status" value="1"/>
</dbReference>
<keyword evidence="2" id="KW-0238">DNA-binding</keyword>
<dbReference type="EMBL" id="JXNT01000015">
    <property type="protein sequence ID" value="ODM15581.1"/>
    <property type="molecule type" value="Genomic_DNA"/>
</dbReference>
<feature type="domain" description="Zn(2)-C6 fungal-type" evidence="5">
    <location>
        <begin position="12"/>
        <end position="41"/>
    </location>
</feature>
<dbReference type="InterPro" id="IPR050675">
    <property type="entry name" value="OAF3"/>
</dbReference>
<dbReference type="Pfam" id="PF00172">
    <property type="entry name" value="Zn_clus"/>
    <property type="match status" value="1"/>
</dbReference>
<dbReference type="SUPFAM" id="SSF57701">
    <property type="entry name" value="Zn2/Cys6 DNA-binding domain"/>
    <property type="match status" value="1"/>
</dbReference>
<dbReference type="PANTHER" id="PTHR31069:SF32">
    <property type="entry name" value="ARGININE METABOLISM REGULATION PROTEIN II"/>
    <property type="match status" value="1"/>
</dbReference>
<evidence type="ECO:0000256" key="2">
    <source>
        <dbReference type="ARBA" id="ARBA00023125"/>
    </source>
</evidence>
<gene>
    <name evidence="6" type="ORF">SI65_08815</name>
</gene>
<evidence type="ECO:0000256" key="4">
    <source>
        <dbReference type="ARBA" id="ARBA00023242"/>
    </source>
</evidence>
<keyword evidence="4" id="KW-0539">Nucleus</keyword>
<accession>A0A1E3B434</accession>
<organism evidence="6 7">
    <name type="scientific">Aspergillus cristatus</name>
    <name type="common">Chinese Fuzhuan brick tea-fermentation fungus</name>
    <name type="synonym">Eurotium cristatum</name>
    <dbReference type="NCBI Taxonomy" id="573508"/>
    <lineage>
        <taxon>Eukaryota</taxon>
        <taxon>Fungi</taxon>
        <taxon>Dikarya</taxon>
        <taxon>Ascomycota</taxon>
        <taxon>Pezizomycotina</taxon>
        <taxon>Eurotiomycetes</taxon>
        <taxon>Eurotiomycetidae</taxon>
        <taxon>Eurotiales</taxon>
        <taxon>Aspergillaceae</taxon>
        <taxon>Aspergillus</taxon>
        <taxon>Aspergillus subgen. Aspergillus</taxon>
    </lineage>
</organism>
<dbReference type="InterPro" id="IPR001138">
    <property type="entry name" value="Zn2Cys6_DnaBD"/>
</dbReference>
<sequence length="223" mass="24531">MSLSKRDRSLEGCGTCRTRHVKCDAQRPVCQMCVISNVPCTGYEIRLRFVHHGEPEPLGIEDATRFRRPLFTGKSYPRMSVHLARTVHRSNPTRALMQLDEGSLSPGFHDTNLSKGPFGVFQLSSESTETASNESGDKIPNAEAISALDQIDVEPCWDENSLALDLSLDPVLEVQDENKPWNDDPFEFPTLFPGVSGPMDLTPDAWELLVLSGSGGSSVIATE</sequence>
<evidence type="ECO:0000313" key="7">
    <source>
        <dbReference type="Proteomes" id="UP000094569"/>
    </source>
</evidence>
<dbReference type="GO" id="GO:0000981">
    <property type="term" value="F:DNA-binding transcription factor activity, RNA polymerase II-specific"/>
    <property type="evidence" value="ECO:0007669"/>
    <property type="project" value="InterPro"/>
</dbReference>
<dbReference type="VEuPathDB" id="FungiDB:SI65_08815"/>
<evidence type="ECO:0000256" key="3">
    <source>
        <dbReference type="ARBA" id="ARBA00023163"/>
    </source>
</evidence>
<name>A0A1E3B434_ASPCR</name>
<comment type="caution">
    <text evidence="6">The sequence shown here is derived from an EMBL/GenBank/DDBJ whole genome shotgun (WGS) entry which is preliminary data.</text>
</comment>
<evidence type="ECO:0000259" key="5">
    <source>
        <dbReference type="PROSITE" id="PS50048"/>
    </source>
</evidence>
<dbReference type="OrthoDB" id="2399539at2759"/>